<gene>
    <name evidence="1" type="ORF">UX13_C0003G0020</name>
</gene>
<accession>A0A0G1PZB6</accession>
<evidence type="ECO:0000313" key="2">
    <source>
        <dbReference type="Proteomes" id="UP000034329"/>
    </source>
</evidence>
<comment type="caution">
    <text evidence="1">The sequence shown here is derived from an EMBL/GenBank/DDBJ whole genome shotgun (WGS) entry which is preliminary data.</text>
</comment>
<dbReference type="Proteomes" id="UP000034329">
    <property type="component" value="Unassembled WGS sequence"/>
</dbReference>
<protein>
    <submittedName>
        <fullName evidence="1">Uncharacterized protein</fullName>
    </submittedName>
</protein>
<dbReference type="AlphaFoldDB" id="A0A0G1PZB6"/>
<reference evidence="1 2" key="1">
    <citation type="journal article" date="2015" name="Nature">
        <title>rRNA introns, odd ribosomes, and small enigmatic genomes across a large radiation of phyla.</title>
        <authorList>
            <person name="Brown C.T."/>
            <person name="Hug L.A."/>
            <person name="Thomas B.C."/>
            <person name="Sharon I."/>
            <person name="Castelle C.J."/>
            <person name="Singh A."/>
            <person name="Wilkins M.J."/>
            <person name="Williams K.H."/>
            <person name="Banfield J.F."/>
        </authorList>
    </citation>
    <scope>NUCLEOTIDE SEQUENCE [LARGE SCALE GENOMIC DNA]</scope>
</reference>
<proteinExistence type="predicted"/>
<evidence type="ECO:0000313" key="1">
    <source>
        <dbReference type="EMBL" id="KKU10808.1"/>
    </source>
</evidence>
<dbReference type="EMBL" id="LCLA01000003">
    <property type="protein sequence ID" value="KKU10808.1"/>
    <property type="molecule type" value="Genomic_DNA"/>
</dbReference>
<sequence>MKSFDSEIDRLRGVIRFQDKALAILLPRIPSIVSAELLAELYDLRREIKELKRVAKSSE</sequence>
<name>A0A0G1PZB6_9BACT</name>
<organism evidence="1 2">
    <name type="scientific">Candidatus Woesebacteria bacterium GW2011_GWB1_45_5</name>
    <dbReference type="NCBI Taxonomy" id="1618581"/>
    <lineage>
        <taxon>Bacteria</taxon>
        <taxon>Candidatus Woeseibacteriota</taxon>
    </lineage>
</organism>